<reference evidence="1 2" key="1">
    <citation type="journal article" date="2020" name="Nat. Food">
        <title>A phased Vanilla planifolia genome enables genetic improvement of flavour and production.</title>
        <authorList>
            <person name="Hasing T."/>
            <person name="Tang H."/>
            <person name="Brym M."/>
            <person name="Khazi F."/>
            <person name="Huang T."/>
            <person name="Chambers A.H."/>
        </authorList>
    </citation>
    <scope>NUCLEOTIDE SEQUENCE [LARGE SCALE GENOMIC DNA]</scope>
    <source>
        <tissue evidence="1">Leaf</tissue>
    </source>
</reference>
<gene>
    <name evidence="1" type="ORF">HPP92_022345</name>
</gene>
<dbReference type="EMBL" id="JADCNM010000012">
    <property type="protein sequence ID" value="KAG0459217.1"/>
    <property type="molecule type" value="Genomic_DNA"/>
</dbReference>
<protein>
    <submittedName>
        <fullName evidence="1">Uncharacterized protein</fullName>
    </submittedName>
</protein>
<name>A0A835UF07_VANPL</name>
<sequence length="62" mass="6962">MKESAPVFAFLLVQDLNKLWVEVQLLLRTSYAGTQAMGAIPIMKTWASRINHDCEDAVETLP</sequence>
<accession>A0A835UF07</accession>
<evidence type="ECO:0000313" key="1">
    <source>
        <dbReference type="EMBL" id="KAG0459217.1"/>
    </source>
</evidence>
<dbReference type="Proteomes" id="UP000639772">
    <property type="component" value="Chromosome 12"/>
</dbReference>
<organism evidence="1 2">
    <name type="scientific">Vanilla planifolia</name>
    <name type="common">Vanilla</name>
    <dbReference type="NCBI Taxonomy" id="51239"/>
    <lineage>
        <taxon>Eukaryota</taxon>
        <taxon>Viridiplantae</taxon>
        <taxon>Streptophyta</taxon>
        <taxon>Embryophyta</taxon>
        <taxon>Tracheophyta</taxon>
        <taxon>Spermatophyta</taxon>
        <taxon>Magnoliopsida</taxon>
        <taxon>Liliopsida</taxon>
        <taxon>Asparagales</taxon>
        <taxon>Orchidaceae</taxon>
        <taxon>Vanilloideae</taxon>
        <taxon>Vanilleae</taxon>
        <taxon>Vanilla</taxon>
    </lineage>
</organism>
<evidence type="ECO:0000313" key="2">
    <source>
        <dbReference type="Proteomes" id="UP000639772"/>
    </source>
</evidence>
<comment type="caution">
    <text evidence="1">The sequence shown here is derived from an EMBL/GenBank/DDBJ whole genome shotgun (WGS) entry which is preliminary data.</text>
</comment>
<proteinExistence type="predicted"/>
<dbReference type="AlphaFoldDB" id="A0A835UF07"/>